<name>K0SCC4_THAOC</name>
<sequence length="74" mass="7497">MGAGVYQVGSGDTGVSKALASLGVLYGAIGAIGSRFMMIPHPEWSPGQESPDSKAGVDREESIAIGLPASYVTT</sequence>
<evidence type="ECO:0000313" key="2">
    <source>
        <dbReference type="Proteomes" id="UP000266841"/>
    </source>
</evidence>
<comment type="caution">
    <text evidence="1">The sequence shown here is derived from an EMBL/GenBank/DDBJ whole genome shotgun (WGS) entry which is preliminary data.</text>
</comment>
<accession>K0SCC4</accession>
<dbReference type="Proteomes" id="UP000266841">
    <property type="component" value="Unassembled WGS sequence"/>
</dbReference>
<organism evidence="1 2">
    <name type="scientific">Thalassiosira oceanica</name>
    <name type="common">Marine diatom</name>
    <dbReference type="NCBI Taxonomy" id="159749"/>
    <lineage>
        <taxon>Eukaryota</taxon>
        <taxon>Sar</taxon>
        <taxon>Stramenopiles</taxon>
        <taxon>Ochrophyta</taxon>
        <taxon>Bacillariophyta</taxon>
        <taxon>Coscinodiscophyceae</taxon>
        <taxon>Thalassiosirophycidae</taxon>
        <taxon>Thalassiosirales</taxon>
        <taxon>Thalassiosiraceae</taxon>
        <taxon>Thalassiosira</taxon>
    </lineage>
</organism>
<dbReference type="AlphaFoldDB" id="K0SCC4"/>
<protein>
    <submittedName>
        <fullName evidence="1">Uncharacterized protein</fullName>
    </submittedName>
</protein>
<gene>
    <name evidence="1" type="ORF">THAOC_23757</name>
</gene>
<dbReference type="OrthoDB" id="410267at2759"/>
<proteinExistence type="predicted"/>
<dbReference type="EMBL" id="AGNL01031620">
    <property type="protein sequence ID" value="EJK56367.1"/>
    <property type="molecule type" value="Genomic_DNA"/>
</dbReference>
<feature type="non-terminal residue" evidence="1">
    <location>
        <position position="74"/>
    </location>
</feature>
<keyword evidence="2" id="KW-1185">Reference proteome</keyword>
<reference evidence="1 2" key="1">
    <citation type="journal article" date="2012" name="Genome Biol.">
        <title>Genome and low-iron response of an oceanic diatom adapted to chronic iron limitation.</title>
        <authorList>
            <person name="Lommer M."/>
            <person name="Specht M."/>
            <person name="Roy A.S."/>
            <person name="Kraemer L."/>
            <person name="Andreson R."/>
            <person name="Gutowska M.A."/>
            <person name="Wolf J."/>
            <person name="Bergner S.V."/>
            <person name="Schilhabel M.B."/>
            <person name="Klostermeier U.C."/>
            <person name="Beiko R.G."/>
            <person name="Rosenstiel P."/>
            <person name="Hippler M."/>
            <person name="Laroche J."/>
        </authorList>
    </citation>
    <scope>NUCLEOTIDE SEQUENCE [LARGE SCALE GENOMIC DNA]</scope>
    <source>
        <strain evidence="1 2">CCMP1005</strain>
    </source>
</reference>
<evidence type="ECO:0000313" key="1">
    <source>
        <dbReference type="EMBL" id="EJK56367.1"/>
    </source>
</evidence>